<evidence type="ECO:0000313" key="1">
    <source>
        <dbReference type="EMBL" id="LAB18534.1"/>
    </source>
</evidence>
<name>A0A2D4LBZ4_9SAUR</name>
<protein>
    <submittedName>
        <fullName evidence="1">Uncharacterized protein</fullName>
    </submittedName>
</protein>
<sequence>MEQIRKKTMTLFETVVQRIVTLARMTEEQAYLYIFFLKGQNKFLSVSPNKTSFIFLLANKLGKMILPLQKRWGYLSCRPVFKRFFSLSRNITLFLPHRLLCSILASTYCHLVELFVFKQHKAFIFGYFLEDVIVPKVLSLGKLSNCSF</sequence>
<dbReference type="AlphaFoldDB" id="A0A2D4LBZ4"/>
<dbReference type="EMBL" id="IACM01011721">
    <property type="protein sequence ID" value="LAB18534.1"/>
    <property type="molecule type" value="Transcribed_RNA"/>
</dbReference>
<reference evidence="1" key="2">
    <citation type="submission" date="2017-11" db="EMBL/GenBank/DDBJ databases">
        <title>Coralsnake Venomics: Analyses of Venom Gland Transcriptomes and Proteomes of Six Brazilian Taxa.</title>
        <authorList>
            <person name="Aird S.D."/>
            <person name="Jorge da Silva N."/>
            <person name="Qiu L."/>
            <person name="Villar-Briones A."/>
            <person name="Aparecida-Saddi V."/>
            <person name="Campos-Telles M.P."/>
            <person name="Grau M."/>
            <person name="Mikheyev A.S."/>
        </authorList>
    </citation>
    <scope>NUCLEOTIDE SEQUENCE</scope>
    <source>
        <tissue evidence="1">Venom_gland</tissue>
    </source>
</reference>
<proteinExistence type="predicted"/>
<organism evidence="1">
    <name type="scientific">Micrurus spixii</name>
    <name type="common">Amazon coral snake</name>
    <dbReference type="NCBI Taxonomy" id="129469"/>
    <lineage>
        <taxon>Eukaryota</taxon>
        <taxon>Metazoa</taxon>
        <taxon>Chordata</taxon>
        <taxon>Craniata</taxon>
        <taxon>Vertebrata</taxon>
        <taxon>Euteleostomi</taxon>
        <taxon>Lepidosauria</taxon>
        <taxon>Squamata</taxon>
        <taxon>Bifurcata</taxon>
        <taxon>Unidentata</taxon>
        <taxon>Episquamata</taxon>
        <taxon>Toxicofera</taxon>
        <taxon>Serpentes</taxon>
        <taxon>Colubroidea</taxon>
        <taxon>Elapidae</taxon>
        <taxon>Elapinae</taxon>
        <taxon>Micrurus</taxon>
    </lineage>
</organism>
<reference evidence="1" key="1">
    <citation type="submission" date="2017-07" db="EMBL/GenBank/DDBJ databases">
        <authorList>
            <person name="Mikheyev A."/>
            <person name="Grau M."/>
        </authorList>
    </citation>
    <scope>NUCLEOTIDE SEQUENCE</scope>
    <source>
        <tissue evidence="1">Venom_gland</tissue>
    </source>
</reference>
<accession>A0A2D4LBZ4</accession>